<reference evidence="8" key="1">
    <citation type="submission" date="2016-02" db="EMBL/GenBank/DDBJ databases">
        <authorList>
            <person name="Dunlap C."/>
        </authorList>
    </citation>
    <scope>NUCLEOTIDE SEQUENCE [LARGE SCALE GENOMIC DNA]</scope>
    <source>
        <strain evidence="8">NRRL B-41092</strain>
    </source>
</reference>
<dbReference type="EC" id="6.3.2.5" evidence="3"/>
<dbReference type="GO" id="GO:0010181">
    <property type="term" value="F:FMN binding"/>
    <property type="evidence" value="ECO:0007669"/>
    <property type="project" value="UniProtKB-UniRule"/>
</dbReference>
<feature type="region of interest" description="Phosphopantothenoylcysteine decarboxylase" evidence="3">
    <location>
        <begin position="1"/>
        <end position="191"/>
    </location>
</feature>
<comment type="function">
    <text evidence="4">Catalyzes two steps in the biosynthesis of coenzyme A. In the first step cysteine is conjugated to 4'-phosphopantothenate to form 4-phosphopantothenoylcysteine, in the latter compound is decarboxylated to form 4'-phosphopantotheine.</text>
</comment>
<keyword evidence="2 3" id="KW-0456">Lyase</keyword>
<keyword evidence="3 4" id="KW-0436">Ligase</keyword>
<evidence type="ECO:0000259" key="5">
    <source>
        <dbReference type="Pfam" id="PF02441"/>
    </source>
</evidence>
<evidence type="ECO:0000259" key="6">
    <source>
        <dbReference type="Pfam" id="PF04127"/>
    </source>
</evidence>
<comment type="similarity">
    <text evidence="3 4">In the C-terminal section; belongs to the PPC synthetase family.</text>
</comment>
<feature type="binding site" evidence="3">
    <location>
        <position position="339"/>
    </location>
    <ligand>
        <name>CTP</name>
        <dbReference type="ChEBI" id="CHEBI:37563"/>
    </ligand>
</feature>
<dbReference type="OrthoDB" id="9802554at2"/>
<dbReference type="GO" id="GO:0004633">
    <property type="term" value="F:phosphopantothenoylcysteine decarboxylase activity"/>
    <property type="evidence" value="ECO:0007669"/>
    <property type="project" value="UniProtKB-UniRule"/>
</dbReference>
<accession>A0A150FA74</accession>
<keyword evidence="8" id="KW-1185">Reference proteome</keyword>
<gene>
    <name evidence="3" type="primary">coaBC</name>
    <name evidence="7" type="ORF">AXI58_08975</name>
</gene>
<dbReference type="AlphaFoldDB" id="A0A150FA74"/>
<feature type="binding site" evidence="3">
    <location>
        <position position="291"/>
    </location>
    <ligand>
        <name>CTP</name>
        <dbReference type="ChEBI" id="CHEBI:37563"/>
    </ligand>
</feature>
<feature type="binding site" evidence="3">
    <location>
        <position position="281"/>
    </location>
    <ligand>
        <name>CTP</name>
        <dbReference type="ChEBI" id="CHEBI:37563"/>
    </ligand>
</feature>
<dbReference type="GO" id="GO:0015941">
    <property type="term" value="P:pantothenate catabolic process"/>
    <property type="evidence" value="ECO:0007669"/>
    <property type="project" value="InterPro"/>
</dbReference>
<comment type="cofactor">
    <cofactor evidence="3">
        <name>Mg(2+)</name>
        <dbReference type="ChEBI" id="CHEBI:18420"/>
    </cofactor>
</comment>
<dbReference type="Pfam" id="PF04127">
    <property type="entry name" value="DFP"/>
    <property type="match status" value="1"/>
</dbReference>
<dbReference type="RefSeq" id="WP_061520470.1">
    <property type="nucleotide sequence ID" value="NZ_JARLZY010000019.1"/>
</dbReference>
<feature type="domain" description="Flavoprotein" evidence="5">
    <location>
        <begin position="5"/>
        <end position="177"/>
    </location>
</feature>
<comment type="catalytic activity">
    <reaction evidence="3 4">
        <text>(R)-4'-phosphopantothenate + L-cysteine + CTP = N-[(R)-4-phosphopantothenoyl]-L-cysteine + CMP + diphosphate + H(+)</text>
        <dbReference type="Rhea" id="RHEA:19397"/>
        <dbReference type="ChEBI" id="CHEBI:10986"/>
        <dbReference type="ChEBI" id="CHEBI:15378"/>
        <dbReference type="ChEBI" id="CHEBI:33019"/>
        <dbReference type="ChEBI" id="CHEBI:35235"/>
        <dbReference type="ChEBI" id="CHEBI:37563"/>
        <dbReference type="ChEBI" id="CHEBI:59458"/>
        <dbReference type="ChEBI" id="CHEBI:60377"/>
        <dbReference type="EC" id="6.3.2.5"/>
    </reaction>
</comment>
<dbReference type="HAMAP" id="MF_02225">
    <property type="entry name" value="CoaBC"/>
    <property type="match status" value="1"/>
</dbReference>
<comment type="caution">
    <text evidence="3">Lacks conserved residue(s) required for the propagation of feature annotation.</text>
</comment>
<dbReference type="NCBIfam" id="TIGR00521">
    <property type="entry name" value="coaBC_dfp"/>
    <property type="match status" value="1"/>
</dbReference>
<feature type="binding site" evidence="3">
    <location>
        <position position="343"/>
    </location>
    <ligand>
        <name>CTP</name>
        <dbReference type="ChEBI" id="CHEBI:37563"/>
    </ligand>
</feature>
<feature type="binding site" evidence="3">
    <location>
        <position position="325"/>
    </location>
    <ligand>
        <name>CTP</name>
        <dbReference type="ChEBI" id="CHEBI:37563"/>
    </ligand>
</feature>
<comment type="pathway">
    <text evidence="3 4">Cofactor biosynthesis; coenzyme A biosynthesis; CoA from (R)-pantothenate: step 2/5.</text>
</comment>
<feature type="domain" description="DNA/pantothenate metabolism flavoprotein C-terminal" evidence="6">
    <location>
        <begin position="187"/>
        <end position="396"/>
    </location>
</feature>
<dbReference type="GO" id="GO:0071513">
    <property type="term" value="C:phosphopantothenoylcysteine decarboxylase complex"/>
    <property type="evidence" value="ECO:0007669"/>
    <property type="project" value="TreeGrafter"/>
</dbReference>
<evidence type="ECO:0000256" key="2">
    <source>
        <dbReference type="ARBA" id="ARBA00023239"/>
    </source>
</evidence>
<evidence type="ECO:0000256" key="3">
    <source>
        <dbReference type="HAMAP-Rule" id="MF_02225"/>
    </source>
</evidence>
<evidence type="ECO:0000256" key="4">
    <source>
        <dbReference type="RuleBase" id="RU364078"/>
    </source>
</evidence>
<keyword evidence="3 4" id="KW-0288">FMN</keyword>
<protein>
    <recommendedName>
        <fullName evidence="3">Coenzyme A biosynthesis bifunctional protein CoaBC</fullName>
    </recommendedName>
    <alternativeName>
        <fullName evidence="3">DNA/pantothenate metabolism flavoprotein</fullName>
    </alternativeName>
    <alternativeName>
        <fullName evidence="3">Phosphopantothenoylcysteine synthetase/decarboxylase</fullName>
        <shortName evidence="3">PPCS-PPCDC</shortName>
    </alternativeName>
    <domain>
        <recommendedName>
            <fullName evidence="3">Phosphopantothenoylcysteine decarboxylase</fullName>
            <shortName evidence="3">PPC decarboxylase</shortName>
            <shortName evidence="3">PPC-DC</shortName>
            <ecNumber evidence="3">4.1.1.36</ecNumber>
        </recommendedName>
        <alternativeName>
            <fullName evidence="3">CoaC</fullName>
        </alternativeName>
    </domain>
    <domain>
        <recommendedName>
            <fullName evidence="3">Phosphopantothenate--cysteine ligase</fullName>
            <ecNumber evidence="3">6.3.2.5</ecNumber>
        </recommendedName>
        <alternativeName>
            <fullName evidence="3">CoaB</fullName>
        </alternativeName>
        <alternativeName>
            <fullName evidence="3">Phosphopantothenoylcysteine synthetase</fullName>
            <shortName evidence="3">PPC synthetase</shortName>
            <shortName evidence="3">PPC-S</shortName>
        </alternativeName>
    </domain>
</protein>
<comment type="function">
    <text evidence="3">Catalyzes two sequential steps in the biosynthesis of coenzyme A. In the first step cysteine is conjugated to 4'-phosphopantothenate to form 4-phosphopantothenoylcysteine. In the second step the latter compound is decarboxylated to form 4'-phosphopantotheine.</text>
</comment>
<sequence length="406" mass="44472">MINRNILLCVSGGIAVYKACALTSKLVQAGANVKVIMTESAREFVSPLTFQALSRNEVYTDTFKEQNPKVISHIDAADWADLIIVAPATANVIGKLANGLADDMLTTTLLAAEAPVWVAPAMNVHMYDHPAVKRNISVLYQDGVRFIEPSEGYLACGYVGKGRLEEPEHIVERVKEHFSKVEDDAPLRGKHVVITAGPTREAVDPVRFFTNKSTGKMGYAAAEAAVRLGARVTLISGPAALEPPEGLYQFVPVQSAADMREAVLSVFDSCDMVIKTAAVADFTPASVSDQKMKKKDGSLMIEFNRTADILKELGERKTHQLLVGFAAETQDVERYARNKLEKKNLDMIVANDVKAEGAGFGTDTNLVTFYFRDGRKRELALMSKLDVSFELLKEMTALKDEGQKRV</sequence>
<proteinExistence type="inferred from homology"/>
<dbReference type="EC" id="4.1.1.36" evidence="3"/>
<feature type="region of interest" description="Phosphopantothenate--cysteine ligase" evidence="3">
    <location>
        <begin position="192"/>
        <end position="406"/>
    </location>
</feature>
<name>A0A150FA74_9BACI</name>
<keyword evidence="3" id="KW-0460">Magnesium</keyword>
<dbReference type="Gene3D" id="3.40.50.10300">
    <property type="entry name" value="CoaB-like"/>
    <property type="match status" value="1"/>
</dbReference>
<evidence type="ECO:0000313" key="7">
    <source>
        <dbReference type="EMBL" id="KXZ22116.1"/>
    </source>
</evidence>
<dbReference type="SUPFAM" id="SSF102645">
    <property type="entry name" value="CoaB-like"/>
    <property type="match status" value="1"/>
</dbReference>
<comment type="caution">
    <text evidence="7">The sequence shown here is derived from an EMBL/GenBank/DDBJ whole genome shotgun (WGS) entry which is preliminary data.</text>
</comment>
<dbReference type="InterPro" id="IPR035929">
    <property type="entry name" value="CoaB-like_sf"/>
</dbReference>
<dbReference type="STRING" id="1793963.AXI58_08975"/>
<dbReference type="GO" id="GO:0015937">
    <property type="term" value="P:coenzyme A biosynthetic process"/>
    <property type="evidence" value="ECO:0007669"/>
    <property type="project" value="UniProtKB-UniRule"/>
</dbReference>
<organism evidence="7 8">
    <name type="scientific">Bacillus nakamurai</name>
    <dbReference type="NCBI Taxonomy" id="1793963"/>
    <lineage>
        <taxon>Bacteria</taxon>
        <taxon>Bacillati</taxon>
        <taxon>Bacillota</taxon>
        <taxon>Bacilli</taxon>
        <taxon>Bacillales</taxon>
        <taxon>Bacillaceae</taxon>
        <taxon>Bacillus</taxon>
    </lineage>
</organism>
<dbReference type="PANTHER" id="PTHR14359">
    <property type="entry name" value="HOMO-OLIGOMERIC FLAVIN CONTAINING CYS DECARBOXYLASE FAMILY"/>
    <property type="match status" value="1"/>
</dbReference>
<comment type="catalytic activity">
    <reaction evidence="3 4">
        <text>N-[(R)-4-phosphopantothenoyl]-L-cysteine + H(+) = (R)-4'-phosphopantetheine + CO2</text>
        <dbReference type="Rhea" id="RHEA:16793"/>
        <dbReference type="ChEBI" id="CHEBI:15378"/>
        <dbReference type="ChEBI" id="CHEBI:16526"/>
        <dbReference type="ChEBI" id="CHEBI:59458"/>
        <dbReference type="ChEBI" id="CHEBI:61723"/>
        <dbReference type="EC" id="4.1.1.36"/>
    </reaction>
</comment>
<dbReference type="SUPFAM" id="SSF52507">
    <property type="entry name" value="Homo-oligomeric flavin-containing Cys decarboxylases, HFCD"/>
    <property type="match status" value="1"/>
</dbReference>
<dbReference type="Proteomes" id="UP000075430">
    <property type="component" value="Unassembled WGS sequence"/>
</dbReference>
<dbReference type="InterPro" id="IPR007085">
    <property type="entry name" value="DNA/pantothenate-metab_flavo_C"/>
</dbReference>
<feature type="active site" description="Proton donor" evidence="3">
    <location>
        <position position="156"/>
    </location>
</feature>
<comment type="similarity">
    <text evidence="3 4">In the N-terminal section; belongs to the HFCD (homo-oligomeric flavin containing Cys decarboxylase) superfamily.</text>
</comment>
<comment type="pathway">
    <text evidence="3 4">Cofactor biosynthesis; coenzyme A biosynthesis; CoA from (R)-pantothenate: step 3/5.</text>
</comment>
<dbReference type="InterPro" id="IPR003382">
    <property type="entry name" value="Flavoprotein"/>
</dbReference>
<keyword evidence="3" id="KW-0511">Multifunctional enzyme</keyword>
<dbReference type="GO" id="GO:0004632">
    <property type="term" value="F:phosphopantothenate--cysteine ligase activity"/>
    <property type="evidence" value="ECO:0007669"/>
    <property type="project" value="UniProtKB-UniRule"/>
</dbReference>
<dbReference type="Gene3D" id="3.40.50.1950">
    <property type="entry name" value="Flavin prenyltransferase-like"/>
    <property type="match status" value="1"/>
</dbReference>
<dbReference type="UniPathway" id="UPA00241">
    <property type="reaction ID" value="UER00353"/>
</dbReference>
<keyword evidence="3" id="KW-0479">Metal-binding</keyword>
<keyword evidence="3 4" id="KW-0285">Flavoprotein</keyword>
<dbReference type="EMBL" id="LSBA01000005">
    <property type="protein sequence ID" value="KXZ22116.1"/>
    <property type="molecule type" value="Genomic_DNA"/>
</dbReference>
<evidence type="ECO:0000256" key="1">
    <source>
        <dbReference type="ARBA" id="ARBA00022793"/>
    </source>
</evidence>
<dbReference type="PANTHER" id="PTHR14359:SF6">
    <property type="entry name" value="PHOSPHOPANTOTHENOYLCYSTEINE DECARBOXYLASE"/>
    <property type="match status" value="1"/>
</dbReference>
<dbReference type="GO" id="GO:0046872">
    <property type="term" value="F:metal ion binding"/>
    <property type="evidence" value="ECO:0007669"/>
    <property type="project" value="UniProtKB-KW"/>
</dbReference>
<dbReference type="InterPro" id="IPR005252">
    <property type="entry name" value="CoaBC"/>
</dbReference>
<evidence type="ECO:0000313" key="8">
    <source>
        <dbReference type="Proteomes" id="UP000075430"/>
    </source>
</evidence>
<keyword evidence="1 3" id="KW-0210">Decarboxylase</keyword>
<comment type="cofactor">
    <cofactor evidence="3">
        <name>FMN</name>
        <dbReference type="ChEBI" id="CHEBI:58210"/>
    </cofactor>
    <text evidence="3">Binds 1 FMN per subunit.</text>
</comment>
<dbReference type="InterPro" id="IPR036551">
    <property type="entry name" value="Flavin_trans-like"/>
</dbReference>
<dbReference type="Pfam" id="PF02441">
    <property type="entry name" value="Flavoprotein"/>
    <property type="match status" value="1"/>
</dbReference>